<dbReference type="EMBL" id="JAXCGZ010021688">
    <property type="protein sequence ID" value="KAK7045908.1"/>
    <property type="molecule type" value="Genomic_DNA"/>
</dbReference>
<comment type="caution">
    <text evidence="2">The sequence shown here is derived from an EMBL/GenBank/DDBJ whole genome shotgun (WGS) entry which is preliminary data.</text>
</comment>
<organism evidence="2 3">
    <name type="scientific">Halocaridina rubra</name>
    <name type="common">Hawaiian red shrimp</name>
    <dbReference type="NCBI Taxonomy" id="373956"/>
    <lineage>
        <taxon>Eukaryota</taxon>
        <taxon>Metazoa</taxon>
        <taxon>Ecdysozoa</taxon>
        <taxon>Arthropoda</taxon>
        <taxon>Crustacea</taxon>
        <taxon>Multicrustacea</taxon>
        <taxon>Malacostraca</taxon>
        <taxon>Eumalacostraca</taxon>
        <taxon>Eucarida</taxon>
        <taxon>Decapoda</taxon>
        <taxon>Pleocyemata</taxon>
        <taxon>Caridea</taxon>
        <taxon>Atyoidea</taxon>
        <taxon>Atyidae</taxon>
        <taxon>Halocaridina</taxon>
    </lineage>
</organism>
<accession>A0AAN8WPG0</accession>
<gene>
    <name evidence="2" type="ORF">SK128_011200</name>
</gene>
<feature type="non-terminal residue" evidence="2">
    <location>
        <position position="53"/>
    </location>
</feature>
<dbReference type="Proteomes" id="UP001381693">
    <property type="component" value="Unassembled WGS sequence"/>
</dbReference>
<evidence type="ECO:0000256" key="1">
    <source>
        <dbReference type="SAM" id="MobiDB-lite"/>
    </source>
</evidence>
<reference evidence="2 3" key="1">
    <citation type="submission" date="2023-11" db="EMBL/GenBank/DDBJ databases">
        <title>Halocaridina rubra genome assembly.</title>
        <authorList>
            <person name="Smith C."/>
        </authorList>
    </citation>
    <scope>NUCLEOTIDE SEQUENCE [LARGE SCALE GENOMIC DNA]</scope>
    <source>
        <strain evidence="2">EP-1</strain>
        <tissue evidence="2">Whole</tissue>
    </source>
</reference>
<protein>
    <submittedName>
        <fullName evidence="2">Uncharacterized protein</fullName>
    </submittedName>
</protein>
<feature type="compositionally biased region" description="Acidic residues" evidence="1">
    <location>
        <begin position="25"/>
        <end position="46"/>
    </location>
</feature>
<proteinExistence type="predicted"/>
<sequence>MSIIRKNKAEENMEVVGKSLFWEEKEGENEYEDEEERKEDEEEEEVEGGKPLH</sequence>
<evidence type="ECO:0000313" key="2">
    <source>
        <dbReference type="EMBL" id="KAK7045908.1"/>
    </source>
</evidence>
<feature type="region of interest" description="Disordered" evidence="1">
    <location>
        <begin position="18"/>
        <end position="53"/>
    </location>
</feature>
<dbReference type="AlphaFoldDB" id="A0AAN8WPG0"/>
<keyword evidence="3" id="KW-1185">Reference proteome</keyword>
<name>A0AAN8WPG0_HALRR</name>
<evidence type="ECO:0000313" key="3">
    <source>
        <dbReference type="Proteomes" id="UP001381693"/>
    </source>
</evidence>